<keyword evidence="5 7" id="KW-1133">Transmembrane helix</keyword>
<evidence type="ECO:0000256" key="4">
    <source>
        <dbReference type="ARBA" id="ARBA00022692"/>
    </source>
</evidence>
<dbReference type="GeneID" id="71853841"/>
<evidence type="ECO:0000313" key="9">
    <source>
        <dbReference type="Proteomes" id="UP001595821"/>
    </source>
</evidence>
<evidence type="ECO:0000256" key="5">
    <source>
        <dbReference type="ARBA" id="ARBA00022989"/>
    </source>
</evidence>
<keyword evidence="6 7" id="KW-0472">Membrane</keyword>
<reference evidence="8 9" key="1">
    <citation type="journal article" date="2014" name="Int. J. Syst. Evol. Microbiol.">
        <title>Complete genome sequence of Corynebacterium casei LMG S-19264T (=DSM 44701T), isolated from a smear-ripened cheese.</title>
        <authorList>
            <consortium name="US DOE Joint Genome Institute (JGI-PGF)"/>
            <person name="Walter F."/>
            <person name="Albersmeier A."/>
            <person name="Kalinowski J."/>
            <person name="Ruckert C."/>
        </authorList>
    </citation>
    <scope>NUCLEOTIDE SEQUENCE [LARGE SCALE GENOMIC DNA]</scope>
    <source>
        <strain evidence="8 9">IBRC-M 10912</strain>
    </source>
</reference>
<feature type="transmembrane region" description="Helical" evidence="7">
    <location>
        <begin position="35"/>
        <end position="59"/>
    </location>
</feature>
<accession>A0ABD5NYZ7</accession>
<dbReference type="Proteomes" id="UP001595821">
    <property type="component" value="Unassembled WGS sequence"/>
</dbReference>
<gene>
    <name evidence="8" type="ORF">ACFOZ7_09335</name>
</gene>
<feature type="transmembrane region" description="Helical" evidence="7">
    <location>
        <begin position="262"/>
        <end position="280"/>
    </location>
</feature>
<evidence type="ECO:0000256" key="7">
    <source>
        <dbReference type="SAM" id="Phobius"/>
    </source>
</evidence>
<dbReference type="AlphaFoldDB" id="A0ABD5NYZ7"/>
<evidence type="ECO:0000256" key="3">
    <source>
        <dbReference type="ARBA" id="ARBA00022475"/>
    </source>
</evidence>
<feature type="transmembrane region" description="Helical" evidence="7">
    <location>
        <begin position="292"/>
        <end position="314"/>
    </location>
</feature>
<protein>
    <submittedName>
        <fullName evidence="8">YbhN family protein</fullName>
    </submittedName>
</protein>
<keyword evidence="3" id="KW-1003">Cell membrane</keyword>
<feature type="transmembrane region" description="Helical" evidence="7">
    <location>
        <begin position="157"/>
        <end position="176"/>
    </location>
</feature>
<comment type="similarity">
    <text evidence="2">Belongs to the UPF0104 family.</text>
</comment>
<feature type="transmembrane region" description="Helical" evidence="7">
    <location>
        <begin position="320"/>
        <end position="339"/>
    </location>
</feature>
<comment type="subcellular location">
    <subcellularLocation>
        <location evidence="1">Cell membrane</location>
        <topology evidence="1">Multi-pass membrane protein</topology>
    </subcellularLocation>
</comment>
<evidence type="ECO:0000256" key="1">
    <source>
        <dbReference type="ARBA" id="ARBA00004651"/>
    </source>
</evidence>
<evidence type="ECO:0000256" key="6">
    <source>
        <dbReference type="ARBA" id="ARBA00023136"/>
    </source>
</evidence>
<name>A0ABD5NYZ7_9EURY</name>
<dbReference type="Pfam" id="PF03706">
    <property type="entry name" value="LPG_synthase_TM"/>
    <property type="match status" value="1"/>
</dbReference>
<dbReference type="PANTHER" id="PTHR39087:SF2">
    <property type="entry name" value="UPF0104 MEMBRANE PROTEIN MJ1595"/>
    <property type="match status" value="1"/>
</dbReference>
<keyword evidence="4 7" id="KW-0812">Transmembrane</keyword>
<sequence length="340" mass="35981">MDGRNWRILAASVAGTIAIFAVLFFLVGGRRVLEVLFTATPSLVAVTFVFGLAWLAAWSLMLWVILGTLEVDVPAGKSFFIYAAVVFANNVTPFGQAGGEPVAALLISRTSRARYETGLVGIASLDVLNVVPSVSLVLVGVGYYAAHFTLGDRLQTAVGSAIVVVVSVAAVLLLTWRYRHRFVDRTAGVISRTAGRFRLARFTTEAITEQTIADRMHRFFGHVERVAVNRRRLVSTLGLSLLGWLFQGAALLAAFAAVGHTIPLYVVLFVIPLGNLAGAAPLPGGLGGIEAAFVALLVPTTGVPASVVTAAVLIFRAAIYWMPVFIGGGSMTALGVRTLA</sequence>
<feature type="transmembrane region" description="Helical" evidence="7">
    <location>
        <begin position="6"/>
        <end position="28"/>
    </location>
</feature>
<dbReference type="InterPro" id="IPR022791">
    <property type="entry name" value="L-PG_synthase/AglD"/>
</dbReference>
<dbReference type="EMBL" id="JBHSDJ010000029">
    <property type="protein sequence ID" value="MFC4247197.1"/>
    <property type="molecule type" value="Genomic_DNA"/>
</dbReference>
<dbReference type="NCBIfam" id="TIGR00374">
    <property type="entry name" value="flippase-like domain"/>
    <property type="match status" value="1"/>
</dbReference>
<feature type="transmembrane region" description="Helical" evidence="7">
    <location>
        <begin position="233"/>
        <end position="256"/>
    </location>
</feature>
<dbReference type="GO" id="GO:0005886">
    <property type="term" value="C:plasma membrane"/>
    <property type="evidence" value="ECO:0007669"/>
    <property type="project" value="UniProtKB-SubCell"/>
</dbReference>
<organism evidence="8 9">
    <name type="scientific">Natribaculum luteum</name>
    <dbReference type="NCBI Taxonomy" id="1586232"/>
    <lineage>
        <taxon>Archaea</taxon>
        <taxon>Methanobacteriati</taxon>
        <taxon>Methanobacteriota</taxon>
        <taxon>Stenosarchaea group</taxon>
        <taxon>Halobacteria</taxon>
        <taxon>Halobacteriales</taxon>
        <taxon>Natrialbaceae</taxon>
        <taxon>Natribaculum</taxon>
    </lineage>
</organism>
<dbReference type="PANTHER" id="PTHR39087">
    <property type="entry name" value="UPF0104 MEMBRANE PROTEIN MJ1595"/>
    <property type="match status" value="1"/>
</dbReference>
<comment type="caution">
    <text evidence="8">The sequence shown here is derived from an EMBL/GenBank/DDBJ whole genome shotgun (WGS) entry which is preliminary data.</text>
</comment>
<dbReference type="RefSeq" id="WP_246974580.1">
    <property type="nucleotide sequence ID" value="NZ_CP095397.1"/>
</dbReference>
<evidence type="ECO:0000313" key="8">
    <source>
        <dbReference type="EMBL" id="MFC4247197.1"/>
    </source>
</evidence>
<evidence type="ECO:0000256" key="2">
    <source>
        <dbReference type="ARBA" id="ARBA00011061"/>
    </source>
</evidence>
<proteinExistence type="inferred from homology"/>
<feature type="transmembrane region" description="Helical" evidence="7">
    <location>
        <begin position="119"/>
        <end position="145"/>
    </location>
</feature>